<reference evidence="5 6" key="1">
    <citation type="submission" date="2021-03" db="EMBL/GenBank/DDBJ databases">
        <title>Genomic Encyclopedia of Type Strains, Phase IV (KMG-IV): sequencing the most valuable type-strain genomes for metagenomic binning, comparative biology and taxonomic classification.</title>
        <authorList>
            <person name="Goeker M."/>
        </authorList>
    </citation>
    <scope>NUCLEOTIDE SEQUENCE [LARGE SCALE GENOMIC DNA]</scope>
    <source>
        <strain evidence="5 6">DSM 24738</strain>
    </source>
</reference>
<evidence type="ECO:0000259" key="3">
    <source>
        <dbReference type="Pfam" id="PF20436"/>
    </source>
</evidence>
<feature type="domain" description="Lon-like helical" evidence="4">
    <location>
        <begin position="89"/>
        <end position="122"/>
    </location>
</feature>
<dbReference type="Gene3D" id="1.10.8.60">
    <property type="match status" value="1"/>
</dbReference>
<dbReference type="GO" id="GO:0008233">
    <property type="term" value="F:peptidase activity"/>
    <property type="evidence" value="ECO:0007669"/>
    <property type="project" value="UniProtKB-KW"/>
</dbReference>
<sequence length="535" mass="61672">MKETRVVPVEKLGGEYRAEDFPFETTEEIESLPSVIFGQDRAIRAIDFGLKVKQPGYNLFVVGPSGSGKSTYAFSKVKEVAKGQAVPKDWCYVYNFEQPDHPLALSFEAGKASLFKQDMEQLVKEVERSIQSAFSSEDFETKRKEVHKSFDDRVEKIWKQLEQYVRDHNFSIERTAQGIVTVPLRFGRPLSNDEFKTMPEAMKEELTRKGKEIEVEVTEAARRMQLIERQMEEAYTELKTEMALGASEEPFQAVRDKYTEQSRIIQYLQHMQEDMAENFQLFQGEKQEKDLLFSFLENDKEKYNRYKVNILVDQSKAEGAPVVFETNPSYHNLFGKVEYKGTFGSMTTDFTMIKPGALHLANGGYLLLQAAELFTNPFSWIMLKRTLKTAEIRIENVLEERALVSTAGLKPEEIPLDIKVILIGNPSLYHLLAQWDEDFQKIFKVKVEFDSEMERTTEHIREFAAYVKRYAEKSGLLPFHREALAKIVNYSSRLAEDQRKLSTGYHAMSKVLVESSFWAEQEGTPVVLLEHVKKA</sequence>
<dbReference type="RefSeq" id="WP_209810628.1">
    <property type="nucleotide sequence ID" value="NZ_JAGGKT010000007.1"/>
</dbReference>
<keyword evidence="6" id="KW-1185">Reference proteome</keyword>
<dbReference type="Proteomes" id="UP001519343">
    <property type="component" value="Unassembled WGS sequence"/>
</dbReference>
<feature type="coiled-coil region" evidence="1">
    <location>
        <begin position="203"/>
        <end position="237"/>
    </location>
</feature>
<evidence type="ECO:0000259" key="4">
    <source>
        <dbReference type="Pfam" id="PF20437"/>
    </source>
</evidence>
<keyword evidence="5" id="KW-0378">Hydrolase</keyword>
<proteinExistence type="predicted"/>
<evidence type="ECO:0000256" key="1">
    <source>
        <dbReference type="SAM" id="Coils"/>
    </source>
</evidence>
<comment type="caution">
    <text evidence="5">The sequence shown here is derived from an EMBL/GenBank/DDBJ whole genome shotgun (WGS) entry which is preliminary data.</text>
</comment>
<dbReference type="CDD" id="cd00267">
    <property type="entry name" value="ABC_ATPase"/>
    <property type="match status" value="1"/>
</dbReference>
<dbReference type="SUPFAM" id="SSF52540">
    <property type="entry name" value="P-loop containing nucleoside triphosphate hydrolases"/>
    <property type="match status" value="1"/>
</dbReference>
<name>A0ABS4GQR9_9BACL</name>
<dbReference type="InterPro" id="IPR046843">
    <property type="entry name" value="LonB_AAA-LID"/>
</dbReference>
<evidence type="ECO:0000313" key="5">
    <source>
        <dbReference type="EMBL" id="MBP1932581.1"/>
    </source>
</evidence>
<accession>A0ABS4GQR9</accession>
<keyword evidence="1" id="KW-0175">Coiled coil</keyword>
<dbReference type="Pfam" id="PF20437">
    <property type="entry name" value="LonC_helical"/>
    <property type="match status" value="1"/>
</dbReference>
<evidence type="ECO:0000259" key="2">
    <source>
        <dbReference type="Pfam" id="PF13654"/>
    </source>
</evidence>
<dbReference type="GO" id="GO:0006508">
    <property type="term" value="P:proteolysis"/>
    <property type="evidence" value="ECO:0007669"/>
    <property type="project" value="UniProtKB-KW"/>
</dbReference>
<evidence type="ECO:0000313" key="6">
    <source>
        <dbReference type="Proteomes" id="UP001519343"/>
    </source>
</evidence>
<feature type="domain" description="LonB AAA+ ATPase LID" evidence="3">
    <location>
        <begin position="478"/>
        <end position="535"/>
    </location>
</feature>
<protein>
    <submittedName>
        <fullName evidence="5">ATP-dependent protease</fullName>
    </submittedName>
</protein>
<dbReference type="Pfam" id="PF13654">
    <property type="entry name" value="AAA_32"/>
    <property type="match status" value="1"/>
</dbReference>
<dbReference type="InterPro" id="IPR027417">
    <property type="entry name" value="P-loop_NTPase"/>
</dbReference>
<keyword evidence="5" id="KW-0645">Protease</keyword>
<dbReference type="InterPro" id="IPR046844">
    <property type="entry name" value="Lon-like_helical"/>
</dbReference>
<dbReference type="InterPro" id="IPR041699">
    <property type="entry name" value="AAA_32"/>
</dbReference>
<dbReference type="EMBL" id="JAGGKT010000007">
    <property type="protein sequence ID" value="MBP1932581.1"/>
    <property type="molecule type" value="Genomic_DNA"/>
</dbReference>
<feature type="domain" description="Lon protease AAA" evidence="2">
    <location>
        <begin position="318"/>
        <end position="450"/>
    </location>
</feature>
<gene>
    <name evidence="5" type="ORF">J2Z37_002589</name>
</gene>
<organism evidence="5 6">
    <name type="scientific">Ammoniphilus resinae</name>
    <dbReference type="NCBI Taxonomy" id="861532"/>
    <lineage>
        <taxon>Bacteria</taxon>
        <taxon>Bacillati</taxon>
        <taxon>Bacillota</taxon>
        <taxon>Bacilli</taxon>
        <taxon>Bacillales</taxon>
        <taxon>Paenibacillaceae</taxon>
        <taxon>Aneurinibacillus group</taxon>
        <taxon>Ammoniphilus</taxon>
    </lineage>
</organism>
<dbReference type="Gene3D" id="3.40.50.300">
    <property type="entry name" value="P-loop containing nucleotide triphosphate hydrolases"/>
    <property type="match status" value="2"/>
</dbReference>
<dbReference type="Pfam" id="PF20436">
    <property type="entry name" value="LonB_AAA-LID"/>
    <property type="match status" value="1"/>
</dbReference>